<evidence type="ECO:0000313" key="2">
    <source>
        <dbReference type="Proteomes" id="UP000052013"/>
    </source>
</evidence>
<accession>A0A0R1SEK1</accession>
<protein>
    <submittedName>
        <fullName evidence="1">Uncharacterized protein</fullName>
    </submittedName>
</protein>
<dbReference type="EMBL" id="AZEY01000079">
    <property type="protein sequence ID" value="KRL64818.1"/>
    <property type="molecule type" value="Genomic_DNA"/>
</dbReference>
<dbReference type="PATRIC" id="fig|1423739.3.peg.630"/>
<proteinExistence type="predicted"/>
<organism evidence="1 2">
    <name type="scientific">Lentilactobacillus diolivorans DSM 14421</name>
    <dbReference type="NCBI Taxonomy" id="1423739"/>
    <lineage>
        <taxon>Bacteria</taxon>
        <taxon>Bacillati</taxon>
        <taxon>Bacillota</taxon>
        <taxon>Bacilli</taxon>
        <taxon>Lactobacillales</taxon>
        <taxon>Lactobacillaceae</taxon>
        <taxon>Lentilactobacillus</taxon>
    </lineage>
</organism>
<sequence length="61" mass="7086">MRQKAVNFQSTTELSQYSSPEYLDNSVVRQEVAFYLTFLLGNNRDYTKGGWNKSNFVPTPF</sequence>
<evidence type="ECO:0000313" key="1">
    <source>
        <dbReference type="EMBL" id="KRL64818.1"/>
    </source>
</evidence>
<reference evidence="1 2" key="1">
    <citation type="journal article" date="2015" name="Genome Announc.">
        <title>Expanding the biotechnology potential of lactobacilli through comparative genomics of 213 strains and associated genera.</title>
        <authorList>
            <person name="Sun Z."/>
            <person name="Harris H.M."/>
            <person name="McCann A."/>
            <person name="Guo C."/>
            <person name="Argimon S."/>
            <person name="Zhang W."/>
            <person name="Yang X."/>
            <person name="Jeffery I.B."/>
            <person name="Cooney J.C."/>
            <person name="Kagawa T.F."/>
            <person name="Liu W."/>
            <person name="Song Y."/>
            <person name="Salvetti E."/>
            <person name="Wrobel A."/>
            <person name="Rasinkangas P."/>
            <person name="Parkhill J."/>
            <person name="Rea M.C."/>
            <person name="O'Sullivan O."/>
            <person name="Ritari J."/>
            <person name="Douillard F.P."/>
            <person name="Paul Ross R."/>
            <person name="Yang R."/>
            <person name="Briner A.E."/>
            <person name="Felis G.E."/>
            <person name="de Vos W.M."/>
            <person name="Barrangou R."/>
            <person name="Klaenhammer T.R."/>
            <person name="Caufield P.W."/>
            <person name="Cui Y."/>
            <person name="Zhang H."/>
            <person name="O'Toole P.W."/>
        </authorList>
    </citation>
    <scope>NUCLEOTIDE SEQUENCE [LARGE SCALE GENOMIC DNA]</scope>
    <source>
        <strain evidence="1 2">DSM 14421</strain>
    </source>
</reference>
<name>A0A0R1SEK1_9LACO</name>
<dbReference type="Proteomes" id="UP000052013">
    <property type="component" value="Unassembled WGS sequence"/>
</dbReference>
<gene>
    <name evidence="1" type="ORF">FC85_GL000602</name>
</gene>
<dbReference type="AlphaFoldDB" id="A0A0R1SEK1"/>
<comment type="caution">
    <text evidence="1">The sequence shown here is derived from an EMBL/GenBank/DDBJ whole genome shotgun (WGS) entry which is preliminary data.</text>
</comment>